<protein>
    <submittedName>
        <fullName evidence="1">EscD/YscD/HrpQ family type III secretion system inner membrane ring protein</fullName>
    </submittedName>
</protein>
<dbReference type="RefSeq" id="WP_103317991.1">
    <property type="nucleotide sequence ID" value="NZ_PPTF01000017.1"/>
</dbReference>
<accession>A0A2K4MRU8</accession>
<dbReference type="NCBIfam" id="TIGR02500">
    <property type="entry name" value="type_III_yscD"/>
    <property type="match status" value="1"/>
</dbReference>
<keyword evidence="2" id="KW-1185">Reference proteome</keyword>
<sequence>MEAAFKLKLLNGPLAGRELFLPEGAFTVGDGDSDLSLPLEGGGTATLEVSADAVMLSSPAACWVDGRRCAPGPLPQRRAVDLAGVHLVLGPADGELGSPPVPPRGGAHRRAAAVLLAALALAAALGWTLTPAAPAPPPAPRAWLPQALRAEPGLTARWLGSDVLELTGRCRDSGQLLTLTTRLRAAGVRLRQETVCDDELRRSVRALMASYGYPDATVTLDAAGHADIDGPVAGDTATLAAALDKLPGLVGWRLSDRGADELAALLPRLKAAGLLAGLSAARGDQGWLLSGQLDEARQARLAAFLQIVNAEPGRALPLRFVGAASSAKAADYLPAAMAGVGGNAEAPYLQLANGMRLLPGSPVLQGLRVAAIDADGVSLAGARELIFLPLHS</sequence>
<comment type="caution">
    <text evidence="1">The sequence shown here is derived from an EMBL/GenBank/DDBJ whole genome shotgun (WGS) entry which is preliminary data.</text>
</comment>
<name>A0A2K4MRU8_9NEIS</name>
<evidence type="ECO:0000313" key="2">
    <source>
        <dbReference type="Proteomes" id="UP000236416"/>
    </source>
</evidence>
<dbReference type="InterPro" id="IPR012843">
    <property type="entry name" value="YscD"/>
</dbReference>
<dbReference type="Proteomes" id="UP000236416">
    <property type="component" value="Unassembled WGS sequence"/>
</dbReference>
<organism evidence="1 2">
    <name type="scientific">Chromobacterium sinusclupearum</name>
    <dbReference type="NCBI Taxonomy" id="2077146"/>
    <lineage>
        <taxon>Bacteria</taxon>
        <taxon>Pseudomonadati</taxon>
        <taxon>Pseudomonadota</taxon>
        <taxon>Betaproteobacteria</taxon>
        <taxon>Neisseriales</taxon>
        <taxon>Chromobacteriaceae</taxon>
        <taxon>Chromobacterium</taxon>
    </lineage>
</organism>
<dbReference type="AlphaFoldDB" id="A0A2K4MRU8"/>
<proteinExistence type="predicted"/>
<evidence type="ECO:0000313" key="1">
    <source>
        <dbReference type="EMBL" id="POA99803.1"/>
    </source>
</evidence>
<reference evidence="1 2" key="1">
    <citation type="submission" date="2018-01" db="EMBL/GenBank/DDBJ databases">
        <title>Genomic Sequence of Chromobacterium MWU13-2610 from wild cranberry bogs within the Cape Cod National Seashore.</title>
        <authorList>
            <person name="O'Hara-Hanley K."/>
            <person name="Soby S."/>
            <person name="Harrison A."/>
        </authorList>
    </citation>
    <scope>NUCLEOTIDE SEQUENCE [LARGE SCALE GENOMIC DNA]</scope>
    <source>
        <strain evidence="1 2">MWU13-2610</strain>
    </source>
</reference>
<gene>
    <name evidence="1" type="ORF">C2134_04855</name>
</gene>
<dbReference type="EMBL" id="PPTF01000017">
    <property type="protein sequence ID" value="POA99803.1"/>
    <property type="molecule type" value="Genomic_DNA"/>
</dbReference>